<reference evidence="1 2" key="1">
    <citation type="journal article" date="2016" name="Nat. Commun.">
        <title>Thousands of microbial genomes shed light on interconnected biogeochemical processes in an aquifer system.</title>
        <authorList>
            <person name="Anantharaman K."/>
            <person name="Brown C.T."/>
            <person name="Hug L.A."/>
            <person name="Sharon I."/>
            <person name="Castelle C.J."/>
            <person name="Probst A.J."/>
            <person name="Thomas B.C."/>
            <person name="Singh A."/>
            <person name="Wilkins M.J."/>
            <person name="Karaoz U."/>
            <person name="Brodie E.L."/>
            <person name="Williams K.H."/>
            <person name="Hubbard S.S."/>
            <person name="Banfield J.F."/>
        </authorList>
    </citation>
    <scope>NUCLEOTIDE SEQUENCE [LARGE SCALE GENOMIC DNA]</scope>
</reference>
<evidence type="ECO:0000313" key="2">
    <source>
        <dbReference type="Proteomes" id="UP000177817"/>
    </source>
</evidence>
<organism evidence="1 2">
    <name type="scientific">Candidatus Komeilibacteria bacterium RIFCSPHIGHO2_01_FULL_52_14</name>
    <dbReference type="NCBI Taxonomy" id="1798549"/>
    <lineage>
        <taxon>Bacteria</taxon>
        <taxon>Candidatus Komeiliibacteriota</taxon>
    </lineage>
</organism>
<dbReference type="EMBL" id="MHKK01000021">
    <property type="protein sequence ID" value="OGY89954.1"/>
    <property type="molecule type" value="Genomic_DNA"/>
</dbReference>
<evidence type="ECO:0008006" key="3">
    <source>
        <dbReference type="Google" id="ProtNLM"/>
    </source>
</evidence>
<proteinExistence type="predicted"/>
<comment type="caution">
    <text evidence="1">The sequence shown here is derived from an EMBL/GenBank/DDBJ whole genome shotgun (WGS) entry which is preliminary data.</text>
</comment>
<protein>
    <recommendedName>
        <fullName evidence="3">Antitoxin</fullName>
    </recommendedName>
</protein>
<dbReference type="Proteomes" id="UP000177817">
    <property type="component" value="Unassembled WGS sequence"/>
</dbReference>
<sequence length="73" mass="8090">MKKFIVGLKELRENTDAFIAQVAKGNSFIVVRKSKPVFRITAPDEAAELWESVVDFTKVKKGGVALEALLARL</sequence>
<evidence type="ECO:0000313" key="1">
    <source>
        <dbReference type="EMBL" id="OGY89954.1"/>
    </source>
</evidence>
<dbReference type="AlphaFoldDB" id="A0A1G2BL96"/>
<gene>
    <name evidence="1" type="ORF">A2677_03315</name>
</gene>
<name>A0A1G2BL96_9BACT</name>
<accession>A0A1G2BL96</accession>